<gene>
    <name evidence="1" type="ORF">SEA_BILLNYE_198</name>
</gene>
<dbReference type="EMBL" id="MG757153">
    <property type="protein sequence ID" value="AVD99370.1"/>
    <property type="molecule type" value="Genomic_DNA"/>
</dbReference>
<protein>
    <submittedName>
        <fullName evidence="1">Uncharacterized protein</fullName>
    </submittedName>
</protein>
<name>A0A2L1IVZ1_9CAUD</name>
<evidence type="ECO:0000313" key="1">
    <source>
        <dbReference type="EMBL" id="AVD99370.1"/>
    </source>
</evidence>
<dbReference type="Proteomes" id="UP000241925">
    <property type="component" value="Segment"/>
</dbReference>
<evidence type="ECO:0000313" key="2">
    <source>
        <dbReference type="Proteomes" id="UP000241925"/>
    </source>
</evidence>
<proteinExistence type="predicted"/>
<accession>A0A2L1IVZ1</accession>
<reference evidence="1 2" key="1">
    <citation type="submission" date="2018-01" db="EMBL/GenBank/DDBJ databases">
        <authorList>
            <person name="Grinwald M.F."/>
            <person name="Tasoff P."/>
            <person name="Simpson K.F."/>
            <person name="Vasser A."/>
            <person name="Shaffer C.D."/>
            <person name="Weston-Hafer K.A."/>
            <person name="Russell D.A."/>
            <person name="Pope W.H."/>
            <person name="Jacobs-Sera D."/>
            <person name="Hendrix R.W."/>
            <person name="Hatfull G.F."/>
        </authorList>
    </citation>
    <scope>NUCLEOTIDE SEQUENCE [LARGE SCALE GENOMIC DNA]</scope>
</reference>
<organism evidence="1 2">
    <name type="scientific">Streptomyces phage BillNye</name>
    <dbReference type="NCBI Taxonomy" id="2079426"/>
    <lineage>
        <taxon>Viruses</taxon>
        <taxon>Duplodnaviria</taxon>
        <taxon>Heunggongvirae</taxon>
        <taxon>Uroviricota</taxon>
        <taxon>Caudoviricetes</taxon>
        <taxon>Stanwilliamsviridae</taxon>
        <taxon>Loccivirinae</taxon>
        <taxon>Wilnyevirus</taxon>
        <taxon>Wilnyevirus billnye</taxon>
    </lineage>
</organism>
<sequence length="86" mass="9584">MNDMVTFEASADGGWHYFTVRFLGGNLDARAANYVKRNVHLVFLIDDDQLDGHPLLQEALYPSCEHGLSLSLCAGPGHYPMDNQFV</sequence>
<keyword evidence="2" id="KW-1185">Reference proteome</keyword>